<comment type="caution">
    <text evidence="1">The sequence shown here is derived from an EMBL/GenBank/DDBJ whole genome shotgun (WGS) entry which is preliminary data.</text>
</comment>
<sequence length="425" mass="48220">MLTLAKDHPIYVTSMVFPDSSHLPKGGFPFSLDLRFDTPIHRSRPDLEYFKPSKKILGLISSALLREVNVRKVHRLEIFHAPFKWITSCPRFPNLETLIIHGPTGRPDRILVLSLLNSPRLHSLIFNHLPLLGQELVPSNVEQTQITRVSLAAVSADVCVALLVLCPNLNHFESTNPAYADVEGVNLQAYGLVDGPIVLHQLEHFGWTHPSPLGSLTHIYRRLRFPALRTFRWHAHELPQQDCSALEEFLPNLPKTISRLEVLFAIEWPMSLVEHMFIHGATARNLHLDGCDYTTMSNIIIALGRGSVGRRGVYLPQLERLSIDRIGMIPEEDDESEGLGEVLAEALMAGHIVDTLRYRCQPPNTGFSLELSRCDGVWTDEMRDAYWLLREEGHVGLKVWSDSQKLYLLCWGMYPKRTLDRVRGS</sequence>
<name>A0A9P6C088_9AGAR</name>
<dbReference type="EMBL" id="MU151217">
    <property type="protein sequence ID" value="KAF9447066.1"/>
    <property type="molecule type" value="Genomic_DNA"/>
</dbReference>
<reference evidence="1" key="1">
    <citation type="submission" date="2020-11" db="EMBL/GenBank/DDBJ databases">
        <authorList>
            <consortium name="DOE Joint Genome Institute"/>
            <person name="Ahrendt S."/>
            <person name="Riley R."/>
            <person name="Andreopoulos W."/>
            <person name="Labutti K."/>
            <person name="Pangilinan J."/>
            <person name="Ruiz-Duenas F.J."/>
            <person name="Barrasa J.M."/>
            <person name="Sanchez-Garcia M."/>
            <person name="Camarero S."/>
            <person name="Miyauchi S."/>
            <person name="Serrano A."/>
            <person name="Linde D."/>
            <person name="Babiker R."/>
            <person name="Drula E."/>
            <person name="Ayuso-Fernandez I."/>
            <person name="Pacheco R."/>
            <person name="Padilla G."/>
            <person name="Ferreira P."/>
            <person name="Barriuso J."/>
            <person name="Kellner H."/>
            <person name="Castanera R."/>
            <person name="Alfaro M."/>
            <person name="Ramirez L."/>
            <person name="Pisabarro A.G."/>
            <person name="Kuo A."/>
            <person name="Tritt A."/>
            <person name="Lipzen A."/>
            <person name="He G."/>
            <person name="Yan M."/>
            <person name="Ng V."/>
            <person name="Cullen D."/>
            <person name="Martin F."/>
            <person name="Rosso M.-N."/>
            <person name="Henrissat B."/>
            <person name="Hibbett D."/>
            <person name="Martinez A.T."/>
            <person name="Grigoriev I.V."/>
        </authorList>
    </citation>
    <scope>NUCLEOTIDE SEQUENCE</scope>
    <source>
        <strain evidence="1">MF-IS2</strain>
    </source>
</reference>
<organism evidence="1 2">
    <name type="scientific">Macrolepiota fuliginosa MF-IS2</name>
    <dbReference type="NCBI Taxonomy" id="1400762"/>
    <lineage>
        <taxon>Eukaryota</taxon>
        <taxon>Fungi</taxon>
        <taxon>Dikarya</taxon>
        <taxon>Basidiomycota</taxon>
        <taxon>Agaricomycotina</taxon>
        <taxon>Agaricomycetes</taxon>
        <taxon>Agaricomycetidae</taxon>
        <taxon>Agaricales</taxon>
        <taxon>Agaricineae</taxon>
        <taxon>Agaricaceae</taxon>
        <taxon>Macrolepiota</taxon>
    </lineage>
</organism>
<proteinExistence type="predicted"/>
<protein>
    <submittedName>
        <fullName evidence="1">Uncharacterized protein</fullName>
    </submittedName>
</protein>
<gene>
    <name evidence="1" type="ORF">P691DRAFT_776409</name>
</gene>
<dbReference type="AlphaFoldDB" id="A0A9P6C088"/>
<evidence type="ECO:0000313" key="1">
    <source>
        <dbReference type="EMBL" id="KAF9447066.1"/>
    </source>
</evidence>
<dbReference type="Proteomes" id="UP000807342">
    <property type="component" value="Unassembled WGS sequence"/>
</dbReference>
<keyword evidence="2" id="KW-1185">Reference proteome</keyword>
<evidence type="ECO:0000313" key="2">
    <source>
        <dbReference type="Proteomes" id="UP000807342"/>
    </source>
</evidence>
<accession>A0A9P6C088</accession>